<dbReference type="InterPro" id="IPR022903">
    <property type="entry name" value="GcvT_bac"/>
</dbReference>
<organism evidence="11 12">
    <name type="scientific">Metabacillus lacus</name>
    <dbReference type="NCBI Taxonomy" id="1983721"/>
    <lineage>
        <taxon>Bacteria</taxon>
        <taxon>Bacillati</taxon>
        <taxon>Bacillota</taxon>
        <taxon>Bacilli</taxon>
        <taxon>Bacillales</taxon>
        <taxon>Bacillaceae</taxon>
        <taxon>Metabacillus</taxon>
    </lineage>
</organism>
<sequence length="368" mass="40691">MSELKRTPLYEEYGKYGGKTIDFGGWELPVQFSSIKEEHEAVRTKAGLFDVSHMGEIKVSGAGSLHYLQKMMTNDVAILKEGRAQYTAMCYGTGGTVDDLLIYKLQEDQYLLVVNASNIDKDVKWLKDHLDENVELSNISEETAQLAIQGPFAEEILQNLTETNLSDIKFFAFQEDVKIGEVSALISRTGYTGEDGFEIYCSSSDAAALWNSILEAGKDKGLLPCGLGARDTLRFEANLPLYGQELSPEISPIEAGIGFAVKTNKEMDFLGKDALKEQKENGAARKLAGIEMIDKGIPRHGYDVYIGEEKIGEVTTGTQSPTLKKNVGLALIKKEYAELGTEVEVQVRKKRLKAAVIKTPLYKRPRGE</sequence>
<comment type="catalytic activity">
    <reaction evidence="6 7">
        <text>N(6)-[(R)-S(8)-aminomethyldihydrolipoyl]-L-lysyl-[protein] + (6S)-5,6,7,8-tetrahydrofolate = N(6)-[(R)-dihydrolipoyl]-L-lysyl-[protein] + (6R)-5,10-methylene-5,6,7,8-tetrahydrofolate + NH4(+)</text>
        <dbReference type="Rhea" id="RHEA:16945"/>
        <dbReference type="Rhea" id="RHEA-COMP:10475"/>
        <dbReference type="Rhea" id="RHEA-COMP:10492"/>
        <dbReference type="ChEBI" id="CHEBI:15636"/>
        <dbReference type="ChEBI" id="CHEBI:28938"/>
        <dbReference type="ChEBI" id="CHEBI:57453"/>
        <dbReference type="ChEBI" id="CHEBI:83100"/>
        <dbReference type="ChEBI" id="CHEBI:83143"/>
        <dbReference type="EC" id="2.1.2.10"/>
    </reaction>
</comment>
<dbReference type="Pfam" id="PF08669">
    <property type="entry name" value="GCV_T_C"/>
    <property type="match status" value="1"/>
</dbReference>
<evidence type="ECO:0000256" key="2">
    <source>
        <dbReference type="ARBA" id="ARBA00012616"/>
    </source>
</evidence>
<dbReference type="Gene3D" id="4.10.1250.10">
    <property type="entry name" value="Aminomethyltransferase fragment"/>
    <property type="match status" value="1"/>
</dbReference>
<evidence type="ECO:0000256" key="8">
    <source>
        <dbReference type="PIRSR" id="PIRSR006487-1"/>
    </source>
</evidence>
<keyword evidence="4 7" id="KW-0808">Transferase</keyword>
<evidence type="ECO:0000259" key="9">
    <source>
        <dbReference type="Pfam" id="PF01571"/>
    </source>
</evidence>
<dbReference type="Pfam" id="PF01571">
    <property type="entry name" value="GCV_T"/>
    <property type="match status" value="1"/>
</dbReference>
<dbReference type="InterPro" id="IPR028896">
    <property type="entry name" value="GcvT/YgfZ/DmdA"/>
</dbReference>
<dbReference type="GO" id="GO:0004047">
    <property type="term" value="F:aminomethyltransferase activity"/>
    <property type="evidence" value="ECO:0007669"/>
    <property type="project" value="UniProtKB-UniRule"/>
</dbReference>
<comment type="function">
    <text evidence="7">The glycine cleavage system catalyzes the degradation of glycine.</text>
</comment>
<evidence type="ECO:0000256" key="6">
    <source>
        <dbReference type="ARBA" id="ARBA00047665"/>
    </source>
</evidence>
<accession>A0A7X2J007</accession>
<dbReference type="InterPro" id="IPR006223">
    <property type="entry name" value="GcvT"/>
</dbReference>
<comment type="subunit">
    <text evidence="7">The glycine cleavage system is composed of four proteins: P, T, L and H.</text>
</comment>
<reference evidence="11 12" key="1">
    <citation type="submission" date="2019-11" db="EMBL/GenBank/DDBJ databases">
        <title>Bacillus lacus genome.</title>
        <authorList>
            <person name="Allen C.J."/>
            <person name="Newman J.D."/>
        </authorList>
    </citation>
    <scope>NUCLEOTIDE SEQUENCE [LARGE SCALE GENOMIC DNA]</scope>
    <source>
        <strain evidence="11 12">KCTC 33946</strain>
    </source>
</reference>
<evidence type="ECO:0000313" key="11">
    <source>
        <dbReference type="EMBL" id="MRX72597.1"/>
    </source>
</evidence>
<dbReference type="PANTHER" id="PTHR43757">
    <property type="entry name" value="AMINOMETHYLTRANSFERASE"/>
    <property type="match status" value="1"/>
</dbReference>
<dbReference type="PIRSF" id="PIRSF006487">
    <property type="entry name" value="GcvT"/>
    <property type="match status" value="1"/>
</dbReference>
<dbReference type="PANTHER" id="PTHR43757:SF2">
    <property type="entry name" value="AMINOMETHYLTRANSFERASE, MITOCHONDRIAL"/>
    <property type="match status" value="1"/>
</dbReference>
<dbReference type="RefSeq" id="WP_154307807.1">
    <property type="nucleotide sequence ID" value="NZ_WKKI01000018.1"/>
</dbReference>
<evidence type="ECO:0000256" key="3">
    <source>
        <dbReference type="ARBA" id="ARBA00022576"/>
    </source>
</evidence>
<keyword evidence="3 7" id="KW-0032">Aminotransferase</keyword>
<dbReference type="GO" id="GO:0008483">
    <property type="term" value="F:transaminase activity"/>
    <property type="evidence" value="ECO:0007669"/>
    <property type="project" value="UniProtKB-KW"/>
</dbReference>
<dbReference type="OrthoDB" id="9774591at2"/>
<gene>
    <name evidence="7 11" type="primary">gcvT</name>
    <name evidence="11" type="ORF">GJU40_10605</name>
</gene>
<dbReference type="NCBIfam" id="TIGR00528">
    <property type="entry name" value="gcvT"/>
    <property type="match status" value="1"/>
</dbReference>
<evidence type="ECO:0000313" key="12">
    <source>
        <dbReference type="Proteomes" id="UP000448867"/>
    </source>
</evidence>
<dbReference type="Gene3D" id="2.40.30.110">
    <property type="entry name" value="Aminomethyltransferase beta-barrel domains"/>
    <property type="match status" value="1"/>
</dbReference>
<evidence type="ECO:0000256" key="5">
    <source>
        <dbReference type="ARBA" id="ARBA00031395"/>
    </source>
</evidence>
<evidence type="ECO:0000256" key="4">
    <source>
        <dbReference type="ARBA" id="ARBA00022679"/>
    </source>
</evidence>
<comment type="caution">
    <text evidence="11">The sequence shown here is derived from an EMBL/GenBank/DDBJ whole genome shotgun (WGS) entry which is preliminary data.</text>
</comment>
<keyword evidence="12" id="KW-1185">Reference proteome</keyword>
<evidence type="ECO:0000259" key="10">
    <source>
        <dbReference type="Pfam" id="PF08669"/>
    </source>
</evidence>
<dbReference type="EC" id="2.1.2.10" evidence="2 7"/>
<dbReference type="FunFam" id="4.10.1250.10:FF:000001">
    <property type="entry name" value="Aminomethyltransferase"/>
    <property type="match status" value="1"/>
</dbReference>
<feature type="domain" description="Aminomethyltransferase C-terminal" evidence="10">
    <location>
        <begin position="285"/>
        <end position="363"/>
    </location>
</feature>
<dbReference type="GO" id="GO:0032259">
    <property type="term" value="P:methylation"/>
    <property type="evidence" value="ECO:0007669"/>
    <property type="project" value="UniProtKB-KW"/>
</dbReference>
<name>A0A7X2J007_9BACI</name>
<dbReference type="AlphaFoldDB" id="A0A7X2J007"/>
<evidence type="ECO:0000256" key="1">
    <source>
        <dbReference type="ARBA" id="ARBA00008609"/>
    </source>
</evidence>
<dbReference type="EMBL" id="WKKI01000018">
    <property type="protein sequence ID" value="MRX72597.1"/>
    <property type="molecule type" value="Genomic_DNA"/>
</dbReference>
<dbReference type="GO" id="GO:0005960">
    <property type="term" value="C:glycine cleavage complex"/>
    <property type="evidence" value="ECO:0007669"/>
    <property type="project" value="InterPro"/>
</dbReference>
<keyword evidence="11" id="KW-0489">Methyltransferase</keyword>
<dbReference type="InterPro" id="IPR029043">
    <property type="entry name" value="GcvT/YgfZ_C"/>
</dbReference>
<dbReference type="SUPFAM" id="SSF101790">
    <property type="entry name" value="Aminomethyltransferase beta-barrel domain"/>
    <property type="match status" value="1"/>
</dbReference>
<dbReference type="GO" id="GO:0005829">
    <property type="term" value="C:cytosol"/>
    <property type="evidence" value="ECO:0007669"/>
    <property type="project" value="TreeGrafter"/>
</dbReference>
<dbReference type="FunFam" id="2.40.30.110:FF:000003">
    <property type="entry name" value="Aminomethyltransferase"/>
    <property type="match status" value="1"/>
</dbReference>
<dbReference type="InterPro" id="IPR027266">
    <property type="entry name" value="TrmE/GcvT-like"/>
</dbReference>
<feature type="binding site" evidence="8">
    <location>
        <position position="198"/>
    </location>
    <ligand>
        <name>substrate</name>
    </ligand>
</feature>
<protein>
    <recommendedName>
        <fullName evidence="2 7">Aminomethyltransferase</fullName>
        <ecNumber evidence="2 7">2.1.2.10</ecNumber>
    </recommendedName>
    <alternativeName>
        <fullName evidence="5 7">Glycine cleavage system T protein</fullName>
    </alternativeName>
</protein>
<dbReference type="GO" id="GO:0008168">
    <property type="term" value="F:methyltransferase activity"/>
    <property type="evidence" value="ECO:0007669"/>
    <property type="project" value="UniProtKB-KW"/>
</dbReference>
<feature type="domain" description="GCVT N-terminal" evidence="9">
    <location>
        <begin position="9"/>
        <end position="265"/>
    </location>
</feature>
<dbReference type="FunFam" id="3.30.70.1400:FF:000001">
    <property type="entry name" value="Aminomethyltransferase"/>
    <property type="match status" value="1"/>
</dbReference>
<proteinExistence type="inferred from homology"/>
<dbReference type="InterPro" id="IPR013977">
    <property type="entry name" value="GcvT_C"/>
</dbReference>
<comment type="similarity">
    <text evidence="1 7">Belongs to the GcvT family.</text>
</comment>
<evidence type="ECO:0000256" key="7">
    <source>
        <dbReference type="HAMAP-Rule" id="MF_00259"/>
    </source>
</evidence>
<dbReference type="SUPFAM" id="SSF103025">
    <property type="entry name" value="Folate-binding domain"/>
    <property type="match status" value="1"/>
</dbReference>
<dbReference type="HAMAP" id="MF_00259">
    <property type="entry name" value="GcvT"/>
    <property type="match status" value="1"/>
</dbReference>
<dbReference type="InterPro" id="IPR006222">
    <property type="entry name" value="GCVT_N"/>
</dbReference>
<dbReference type="Gene3D" id="3.30.70.1400">
    <property type="entry name" value="Aminomethyltransferase beta-barrel domains"/>
    <property type="match status" value="1"/>
</dbReference>
<dbReference type="NCBIfam" id="NF001567">
    <property type="entry name" value="PRK00389.1"/>
    <property type="match status" value="1"/>
</dbReference>
<dbReference type="Gene3D" id="3.30.1360.120">
    <property type="entry name" value="Probable tRNA modification gtpase trme, domain 1"/>
    <property type="match status" value="1"/>
</dbReference>
<dbReference type="Proteomes" id="UP000448867">
    <property type="component" value="Unassembled WGS sequence"/>
</dbReference>
<dbReference type="GO" id="GO:0019464">
    <property type="term" value="P:glycine decarboxylation via glycine cleavage system"/>
    <property type="evidence" value="ECO:0007669"/>
    <property type="project" value="UniProtKB-UniRule"/>
</dbReference>